<keyword evidence="5 7" id="KW-0573">Peptidoglycan synthesis</keyword>
<dbReference type="EMBL" id="CAADFQ010000037">
    <property type="protein sequence ID" value="VFK32857.1"/>
    <property type="molecule type" value="Genomic_DNA"/>
</dbReference>
<dbReference type="SUPFAM" id="SSF141523">
    <property type="entry name" value="L,D-transpeptidase catalytic domain-like"/>
    <property type="match status" value="1"/>
</dbReference>
<evidence type="ECO:0000256" key="8">
    <source>
        <dbReference type="SAM" id="Phobius"/>
    </source>
</evidence>
<evidence type="ECO:0000256" key="3">
    <source>
        <dbReference type="ARBA" id="ARBA00022679"/>
    </source>
</evidence>
<dbReference type="GO" id="GO:0004180">
    <property type="term" value="F:carboxypeptidase activity"/>
    <property type="evidence" value="ECO:0007669"/>
    <property type="project" value="UniProtKB-ARBA"/>
</dbReference>
<dbReference type="EMBL" id="CAADGH010000036">
    <property type="protein sequence ID" value="VFK75934.1"/>
    <property type="molecule type" value="Genomic_DNA"/>
</dbReference>
<evidence type="ECO:0000256" key="1">
    <source>
        <dbReference type="ARBA" id="ARBA00004752"/>
    </source>
</evidence>
<feature type="transmembrane region" description="Helical" evidence="8">
    <location>
        <begin position="47"/>
        <end position="70"/>
    </location>
</feature>
<dbReference type="CDD" id="cd16913">
    <property type="entry name" value="YkuD_like"/>
    <property type="match status" value="1"/>
</dbReference>
<dbReference type="PANTHER" id="PTHR36699:SF1">
    <property type="entry name" value="L,D-TRANSPEPTIDASE YAFK-RELATED"/>
    <property type="match status" value="1"/>
</dbReference>
<evidence type="ECO:0000256" key="6">
    <source>
        <dbReference type="ARBA" id="ARBA00023316"/>
    </source>
</evidence>
<name>A0A450XUG0_9GAMM</name>
<evidence type="ECO:0000256" key="7">
    <source>
        <dbReference type="PROSITE-ProRule" id="PRU01373"/>
    </source>
</evidence>
<keyword evidence="3" id="KW-0808">Transferase</keyword>
<dbReference type="Gene3D" id="2.40.440.10">
    <property type="entry name" value="L,D-transpeptidase catalytic domain-like"/>
    <property type="match status" value="1"/>
</dbReference>
<evidence type="ECO:0000259" key="9">
    <source>
        <dbReference type="PROSITE" id="PS52029"/>
    </source>
</evidence>
<dbReference type="GO" id="GO:0016740">
    <property type="term" value="F:transferase activity"/>
    <property type="evidence" value="ECO:0007669"/>
    <property type="project" value="UniProtKB-KW"/>
</dbReference>
<evidence type="ECO:0000313" key="11">
    <source>
        <dbReference type="EMBL" id="VFK75934.1"/>
    </source>
</evidence>
<keyword evidence="4 7" id="KW-0133">Cell shape</keyword>
<dbReference type="Pfam" id="PF03734">
    <property type="entry name" value="YkuD"/>
    <property type="match status" value="1"/>
</dbReference>
<dbReference type="UniPathway" id="UPA00219"/>
<dbReference type="AlphaFoldDB" id="A0A450XUG0"/>
<dbReference type="GO" id="GO:0009252">
    <property type="term" value="P:peptidoglycan biosynthetic process"/>
    <property type="evidence" value="ECO:0007669"/>
    <property type="project" value="UniProtKB-UniPathway"/>
</dbReference>
<dbReference type="InterPro" id="IPR056203">
    <property type="entry name" value="Cds6_C"/>
</dbReference>
<feature type="active site" description="Nucleophile" evidence="7">
    <location>
        <position position="302"/>
    </location>
</feature>
<keyword evidence="8" id="KW-0812">Transmembrane</keyword>
<feature type="domain" description="L,D-TPase catalytic" evidence="9">
    <location>
        <begin position="192"/>
        <end position="327"/>
    </location>
</feature>
<gene>
    <name evidence="11" type="ORF">BECKMB1821H_GA0114242_103613</name>
    <name evidence="10" type="ORF">BECKMB1821I_GA0114274_103714</name>
</gene>
<dbReference type="PANTHER" id="PTHR36699">
    <property type="entry name" value="LD-TRANSPEPTIDASE"/>
    <property type="match status" value="1"/>
</dbReference>
<organism evidence="10">
    <name type="scientific">Candidatus Kentrum sp. MB</name>
    <dbReference type="NCBI Taxonomy" id="2138164"/>
    <lineage>
        <taxon>Bacteria</taxon>
        <taxon>Pseudomonadati</taxon>
        <taxon>Pseudomonadota</taxon>
        <taxon>Gammaproteobacteria</taxon>
        <taxon>Candidatus Kentrum</taxon>
    </lineage>
</organism>
<evidence type="ECO:0000313" key="10">
    <source>
        <dbReference type="EMBL" id="VFK32857.1"/>
    </source>
</evidence>
<dbReference type="Pfam" id="PF24125">
    <property type="entry name" value="Cds6_C"/>
    <property type="match status" value="1"/>
</dbReference>
<keyword evidence="8" id="KW-1133">Transmembrane helix</keyword>
<evidence type="ECO:0000256" key="2">
    <source>
        <dbReference type="ARBA" id="ARBA00005992"/>
    </source>
</evidence>
<comment type="pathway">
    <text evidence="1 7">Cell wall biogenesis; peptidoglycan biosynthesis.</text>
</comment>
<comment type="similarity">
    <text evidence="2">Belongs to the YkuD family.</text>
</comment>
<reference evidence="10" key="1">
    <citation type="submission" date="2019-02" db="EMBL/GenBank/DDBJ databases">
        <authorList>
            <person name="Gruber-Vodicka R. H."/>
            <person name="Seah K. B. B."/>
        </authorList>
    </citation>
    <scope>NUCLEOTIDE SEQUENCE</scope>
    <source>
        <strain evidence="11">BECK_BZ198</strain>
        <strain evidence="10">BECK_BZ199</strain>
    </source>
</reference>
<dbReference type="PROSITE" id="PS52029">
    <property type="entry name" value="LD_TPASE"/>
    <property type="match status" value="1"/>
</dbReference>
<keyword evidence="8" id="KW-0472">Membrane</keyword>
<dbReference type="InterPro" id="IPR005490">
    <property type="entry name" value="LD_TPept_cat_dom"/>
</dbReference>
<feature type="active site" description="Proton donor/acceptor" evidence="7">
    <location>
        <position position="285"/>
    </location>
</feature>
<protein>
    <submittedName>
        <fullName evidence="10">Murein L,D-transpeptidase YafK</fullName>
    </submittedName>
</protein>
<accession>A0A450XUG0</accession>
<evidence type="ECO:0000256" key="4">
    <source>
        <dbReference type="ARBA" id="ARBA00022960"/>
    </source>
</evidence>
<evidence type="ECO:0000256" key="5">
    <source>
        <dbReference type="ARBA" id="ARBA00022984"/>
    </source>
</evidence>
<proteinExistence type="inferred from homology"/>
<dbReference type="GO" id="GO:0008360">
    <property type="term" value="P:regulation of cell shape"/>
    <property type="evidence" value="ECO:0007669"/>
    <property type="project" value="UniProtKB-UniRule"/>
</dbReference>
<dbReference type="GO" id="GO:0071555">
    <property type="term" value="P:cell wall organization"/>
    <property type="evidence" value="ECO:0007669"/>
    <property type="project" value="UniProtKB-UniRule"/>
</dbReference>
<dbReference type="InterPro" id="IPR038063">
    <property type="entry name" value="Transpep_catalytic_dom"/>
</dbReference>
<sequence length="460" mass="53201">MHQRSEAKPRQAFCGFFFCAFTCLRSFSETGKQTTETRGKFHMGRIFPLFLAALFCISLPGSVIALSLMLDTRVDPDFFPKQPRDLPQTTERTLMGSLVAIRDQRLDVALRQVESLIATHPEFRLAQLVYGDLLLSKTRSITDVGAYPLDAPSDKVIGLREEARQRFRHHLYSPDPTALPEYLIHAPQDPAQVVVVDIGRSRLYLYQNRGGSLRLLGDYYASIGKNGFPKRAKGDKKTPIGVYTTTGSIPADTLPDLYGIGAFPINYPNEWDRQFGRTGNGIWIHGVPKDTYSRTPRSSDGCIAIANEDLRTIKDILATPNMPVILAQEVSWIQRKEIVARRNRFEKQFHRWRRDWESLDHPSYARHYSSDFRNETEDRASWLDYKQRINAKKRYLRVGISNLSIFAYPGEHNILVVTFEQDYRSDNFNDHNKKRQYWRLEKDHRSQKDAWRIVYENTFS</sequence>
<keyword evidence="6 7" id="KW-0961">Cell wall biogenesis/degradation</keyword>